<comment type="caution">
    <text evidence="2">The sequence shown here is derived from an EMBL/GenBank/DDBJ whole genome shotgun (WGS) entry which is preliminary data.</text>
</comment>
<evidence type="ECO:0000313" key="3">
    <source>
        <dbReference type="Proteomes" id="UP001597521"/>
    </source>
</evidence>
<name>A0ABW5QKW7_9HYPH</name>
<dbReference type="Proteomes" id="UP001597521">
    <property type="component" value="Unassembled WGS sequence"/>
</dbReference>
<sequence>MLTPDYSHVNQAISELTATGAIRRSQLEPGFAIYNVLVVVFALGLFMRTRRWGRMFRWGSVVVGLTGVLGLISWPFPMDAVGAPATPAGIAHLVTAGLLSIGTMAAMLLLGLGWRRRPEGKVRSLLTLLALAAVFVSGLLAAIAAAQGWPAMGFYERITIGIFLAWMFLTALDLWLQQSSLRQ</sequence>
<keyword evidence="1" id="KW-1133">Transmembrane helix</keyword>
<dbReference type="Pfam" id="PF06197">
    <property type="entry name" value="DUF998"/>
    <property type="match status" value="1"/>
</dbReference>
<proteinExistence type="predicted"/>
<organism evidence="2 3">
    <name type="scientific">Devosia albogilva</name>
    <dbReference type="NCBI Taxonomy" id="429726"/>
    <lineage>
        <taxon>Bacteria</taxon>
        <taxon>Pseudomonadati</taxon>
        <taxon>Pseudomonadota</taxon>
        <taxon>Alphaproteobacteria</taxon>
        <taxon>Hyphomicrobiales</taxon>
        <taxon>Devosiaceae</taxon>
        <taxon>Devosia</taxon>
    </lineage>
</organism>
<accession>A0ABW5QKW7</accession>
<evidence type="ECO:0000256" key="1">
    <source>
        <dbReference type="SAM" id="Phobius"/>
    </source>
</evidence>
<reference evidence="3" key="1">
    <citation type="journal article" date="2019" name="Int. J. Syst. Evol. Microbiol.">
        <title>The Global Catalogue of Microorganisms (GCM) 10K type strain sequencing project: providing services to taxonomists for standard genome sequencing and annotation.</title>
        <authorList>
            <consortium name="The Broad Institute Genomics Platform"/>
            <consortium name="The Broad Institute Genome Sequencing Center for Infectious Disease"/>
            <person name="Wu L."/>
            <person name="Ma J."/>
        </authorList>
    </citation>
    <scope>NUCLEOTIDE SEQUENCE [LARGE SCALE GENOMIC DNA]</scope>
    <source>
        <strain evidence="3">CCM 7427</strain>
    </source>
</reference>
<dbReference type="RefSeq" id="WP_386833487.1">
    <property type="nucleotide sequence ID" value="NZ_JBHUNP010000001.1"/>
</dbReference>
<feature type="transmembrane region" description="Helical" evidence="1">
    <location>
        <begin position="125"/>
        <end position="146"/>
    </location>
</feature>
<protein>
    <submittedName>
        <fullName evidence="2">DUF998 domain-containing protein</fullName>
    </submittedName>
</protein>
<gene>
    <name evidence="2" type="ORF">ACFSX5_11095</name>
</gene>
<dbReference type="EMBL" id="JBHUNP010000001">
    <property type="protein sequence ID" value="MFD2648337.1"/>
    <property type="molecule type" value="Genomic_DNA"/>
</dbReference>
<feature type="transmembrane region" description="Helical" evidence="1">
    <location>
        <begin position="158"/>
        <end position="176"/>
    </location>
</feature>
<feature type="transmembrane region" description="Helical" evidence="1">
    <location>
        <begin position="31"/>
        <end position="48"/>
    </location>
</feature>
<feature type="transmembrane region" description="Helical" evidence="1">
    <location>
        <begin position="88"/>
        <end position="113"/>
    </location>
</feature>
<keyword evidence="3" id="KW-1185">Reference proteome</keyword>
<feature type="transmembrane region" description="Helical" evidence="1">
    <location>
        <begin position="55"/>
        <end position="76"/>
    </location>
</feature>
<keyword evidence="1" id="KW-0812">Transmembrane</keyword>
<keyword evidence="1" id="KW-0472">Membrane</keyword>
<evidence type="ECO:0000313" key="2">
    <source>
        <dbReference type="EMBL" id="MFD2648337.1"/>
    </source>
</evidence>
<dbReference type="InterPro" id="IPR009339">
    <property type="entry name" value="DUF998"/>
</dbReference>